<dbReference type="EMBL" id="JAVIZX010000001">
    <property type="protein sequence ID" value="MDR6214626.1"/>
    <property type="molecule type" value="Genomic_DNA"/>
</dbReference>
<keyword evidence="3" id="KW-1185">Reference proteome</keyword>
<feature type="transmembrane region" description="Helical" evidence="1">
    <location>
        <begin position="6"/>
        <end position="25"/>
    </location>
</feature>
<evidence type="ECO:0000313" key="3">
    <source>
        <dbReference type="Proteomes" id="UP001267710"/>
    </source>
</evidence>
<feature type="transmembrane region" description="Helical" evidence="1">
    <location>
        <begin position="82"/>
        <end position="102"/>
    </location>
</feature>
<accession>A0ABU1ICF8</accession>
<keyword evidence="1" id="KW-1133">Transmembrane helix</keyword>
<evidence type="ECO:0000313" key="2">
    <source>
        <dbReference type="EMBL" id="MDR6214626.1"/>
    </source>
</evidence>
<dbReference type="RefSeq" id="WP_309828904.1">
    <property type="nucleotide sequence ID" value="NZ_JAVIZX010000001.1"/>
</dbReference>
<name>A0ABU1ICF8_9BURK</name>
<feature type="transmembrane region" description="Helical" evidence="1">
    <location>
        <begin position="46"/>
        <end position="67"/>
    </location>
</feature>
<comment type="caution">
    <text evidence="2">The sequence shown here is derived from an EMBL/GenBank/DDBJ whole genome shotgun (WGS) entry which is preliminary data.</text>
</comment>
<reference evidence="2 3" key="1">
    <citation type="submission" date="2023-08" db="EMBL/GenBank/DDBJ databases">
        <title>Functional and genomic diversity of the sorghum phyllosphere microbiome.</title>
        <authorList>
            <person name="Shade A."/>
        </authorList>
    </citation>
    <scope>NUCLEOTIDE SEQUENCE [LARGE SCALE GENOMIC DNA]</scope>
    <source>
        <strain evidence="2 3">SORGH_AS_0335</strain>
    </source>
</reference>
<proteinExistence type="predicted"/>
<sequence length="140" mass="15250">MNPTAFLLSLGVAIAAPLAVLHYLIPALRRASATTDPCEAGNSLDFWLAALRWLAILGTVMLVLSFGEFREGADLLTVLRRTLWLVAAGLFVSVAVMARAVWHTLDTRERQRQQERLLRASLPAVGRAPASAHGHRAQEA</sequence>
<evidence type="ECO:0000256" key="1">
    <source>
        <dbReference type="SAM" id="Phobius"/>
    </source>
</evidence>
<gene>
    <name evidence="2" type="ORF">QE399_002315</name>
</gene>
<organism evidence="2 3">
    <name type="scientific">Paracidovorax wautersii</name>
    <dbReference type="NCBI Taxonomy" id="1177982"/>
    <lineage>
        <taxon>Bacteria</taxon>
        <taxon>Pseudomonadati</taxon>
        <taxon>Pseudomonadota</taxon>
        <taxon>Betaproteobacteria</taxon>
        <taxon>Burkholderiales</taxon>
        <taxon>Comamonadaceae</taxon>
        <taxon>Paracidovorax</taxon>
    </lineage>
</organism>
<protein>
    <recommendedName>
        <fullName evidence="4">Transmembrane protein</fullName>
    </recommendedName>
</protein>
<keyword evidence="1" id="KW-0472">Membrane</keyword>
<keyword evidence="1" id="KW-0812">Transmembrane</keyword>
<evidence type="ECO:0008006" key="4">
    <source>
        <dbReference type="Google" id="ProtNLM"/>
    </source>
</evidence>
<dbReference type="Proteomes" id="UP001267710">
    <property type="component" value="Unassembled WGS sequence"/>
</dbReference>